<dbReference type="GO" id="GO:0005829">
    <property type="term" value="C:cytosol"/>
    <property type="evidence" value="ECO:0007669"/>
    <property type="project" value="TreeGrafter"/>
</dbReference>
<dbReference type="Gene3D" id="2.40.30.10">
    <property type="entry name" value="Translation factors"/>
    <property type="match status" value="1"/>
</dbReference>
<keyword evidence="6" id="KW-0521">NADP</keyword>
<name>A0A9W6XGV2_9STRA</name>
<evidence type="ECO:0000256" key="6">
    <source>
        <dbReference type="ARBA" id="ARBA00022857"/>
    </source>
</evidence>
<dbReference type="Pfam" id="PF00258">
    <property type="entry name" value="Flavodoxin_1"/>
    <property type="match status" value="1"/>
</dbReference>
<evidence type="ECO:0000256" key="7">
    <source>
        <dbReference type="ARBA" id="ARBA00023002"/>
    </source>
</evidence>
<dbReference type="EC" id="1.6.2.4" evidence="8"/>
<gene>
    <name evidence="11" type="ORF">Plil01_001603600</name>
</gene>
<keyword evidence="12" id="KW-1185">Reference proteome</keyword>
<dbReference type="InterPro" id="IPR003097">
    <property type="entry name" value="CysJ-like_FAD-binding"/>
</dbReference>
<evidence type="ECO:0000256" key="5">
    <source>
        <dbReference type="ARBA" id="ARBA00022827"/>
    </source>
</evidence>
<evidence type="ECO:0000256" key="2">
    <source>
        <dbReference type="ARBA" id="ARBA00001974"/>
    </source>
</evidence>
<dbReference type="PROSITE" id="PS50902">
    <property type="entry name" value="FLAVODOXIN_LIKE"/>
    <property type="match status" value="1"/>
</dbReference>
<comment type="cofactor">
    <cofactor evidence="2">
        <name>FAD</name>
        <dbReference type="ChEBI" id="CHEBI:57692"/>
    </cofactor>
</comment>
<dbReference type="Proteomes" id="UP001165083">
    <property type="component" value="Unassembled WGS sequence"/>
</dbReference>
<dbReference type="Gene3D" id="3.40.50.360">
    <property type="match status" value="1"/>
</dbReference>
<evidence type="ECO:0000256" key="9">
    <source>
        <dbReference type="SAM" id="MobiDB-lite"/>
    </source>
</evidence>
<dbReference type="PANTHER" id="PTHR19384:SF17">
    <property type="entry name" value="NADPH--CYTOCHROME P450 REDUCTASE"/>
    <property type="match status" value="1"/>
</dbReference>
<comment type="cofactor">
    <cofactor evidence="1">
        <name>FMN</name>
        <dbReference type="ChEBI" id="CHEBI:58210"/>
    </cofactor>
</comment>
<dbReference type="InterPro" id="IPR029039">
    <property type="entry name" value="Flavoprotein-like_sf"/>
</dbReference>
<evidence type="ECO:0000256" key="8">
    <source>
        <dbReference type="ARBA" id="ARBA00023797"/>
    </source>
</evidence>
<feature type="domain" description="Flavodoxin-like" evidence="10">
    <location>
        <begin position="116"/>
        <end position="335"/>
    </location>
</feature>
<evidence type="ECO:0000313" key="12">
    <source>
        <dbReference type="Proteomes" id="UP001165083"/>
    </source>
</evidence>
<accession>A0A9W6XGV2</accession>
<sequence length="907" mass="100975">MPRARPSAAGLGALALVQLTFRLLFLGRSSWKREEQISTKRSLSLVVFNATVFRSRNSPAKNSTKANFRVRCVSQLCTMTTSMGLGDDENAEPPSAPRRRRFWWTHQVGVNNITHLDVFYGSRTGTARELASEIASRAAKRGVVVSLQEMNEFDPTHFDEDEQDSYFSPSRGSVFVISTHYAGPPPNAETFIEWLRTATDTKGPTAEPIVSAQIANPAAQMTNVVPGTTTRSNRVSPMSSPTGAALRPSFSHSSHSSFQLNWRHLFRNKRKSLFARLQYAVFGVGNSTYLTYNAMGKLVDARLHSFGAVRLGPLGLGDVSNNINATFSKWEAQLLQHLSPYSAELGNSVPAVTAAAKKVVPRPLISANSAAQLTTPRRFSSSSGPTVMAHSQAQQRRGSILRRSSSAVSRTTGRNDASMREHFDIHPVTPLTLTVLDLNGRPVRLRFRCRFLTNERSEEAKKDNSSYFLPENNFSYSGIAGRTGSENATQSWFTLKSLNSFHSPGAPETQRMALLRLSIEDFEMTFEASDSFGFFPPNAPDIVDNIARHLGFDLNAYIEVLVHNKDPTVPSTTLSQPADEMLPFPRVCTARTVLRNFLELRTVSREFVRLASGFVTTQKEHELLETLSSTDGAAAFRRHFTQEKGGVLKLLELAPSLRIPFEVLINITPMIKPRFHLIASSPRQNSREFDIVVPLGELDDTDGLVVSNWQYLLTRPESYQHLKDINIFTPATPLLRGFFSGTGFSTPSDRSAPMLMIAEGFGVVPCRALLQHRQLEEVDIFTSRVFRKSPPQSSGKNLLLLGCSIHSSLMFESELFDLQTKGVIELRIAFHDDADYPQELVQHLVHQHWEQINALMASSVEARLFVCGNAAMVREVHDLVALHCKQSKNEWYELATQSGRYVESVIP</sequence>
<dbReference type="Pfam" id="PF00667">
    <property type="entry name" value="FAD_binding_1"/>
    <property type="match status" value="1"/>
</dbReference>
<dbReference type="InterPro" id="IPR039261">
    <property type="entry name" value="FNR_nucleotide-bd"/>
</dbReference>
<dbReference type="InterPro" id="IPR008254">
    <property type="entry name" value="Flavodoxin/NO_synth"/>
</dbReference>
<dbReference type="PANTHER" id="PTHR19384">
    <property type="entry name" value="NITRIC OXIDE SYNTHASE-RELATED"/>
    <property type="match status" value="1"/>
</dbReference>
<evidence type="ECO:0000259" key="10">
    <source>
        <dbReference type="PROSITE" id="PS50902"/>
    </source>
</evidence>
<dbReference type="SUPFAM" id="SSF63380">
    <property type="entry name" value="Riboflavin synthase domain-like"/>
    <property type="match status" value="1"/>
</dbReference>
<keyword evidence="4" id="KW-0288">FMN</keyword>
<feature type="compositionally biased region" description="Polar residues" evidence="9">
    <location>
        <begin position="224"/>
        <end position="242"/>
    </location>
</feature>
<dbReference type="OrthoDB" id="1856718at2759"/>
<dbReference type="InterPro" id="IPR017938">
    <property type="entry name" value="Riboflavin_synthase-like_b-brl"/>
</dbReference>
<organism evidence="11 12">
    <name type="scientific">Phytophthora lilii</name>
    <dbReference type="NCBI Taxonomy" id="2077276"/>
    <lineage>
        <taxon>Eukaryota</taxon>
        <taxon>Sar</taxon>
        <taxon>Stramenopiles</taxon>
        <taxon>Oomycota</taxon>
        <taxon>Peronosporomycetes</taxon>
        <taxon>Peronosporales</taxon>
        <taxon>Peronosporaceae</taxon>
        <taxon>Phytophthora</taxon>
    </lineage>
</organism>
<comment type="caution">
    <text evidence="11">The sequence shown here is derived from an EMBL/GenBank/DDBJ whole genome shotgun (WGS) entry which is preliminary data.</text>
</comment>
<reference evidence="11" key="1">
    <citation type="submission" date="2023-04" db="EMBL/GenBank/DDBJ databases">
        <title>Phytophthora lilii NBRC 32176.</title>
        <authorList>
            <person name="Ichikawa N."/>
            <person name="Sato H."/>
            <person name="Tonouchi N."/>
        </authorList>
    </citation>
    <scope>NUCLEOTIDE SEQUENCE</scope>
    <source>
        <strain evidence="11">NBRC 32176</strain>
    </source>
</reference>
<dbReference type="GO" id="GO:0003958">
    <property type="term" value="F:NADPH-hemoprotein reductase activity"/>
    <property type="evidence" value="ECO:0007669"/>
    <property type="project" value="UniProtKB-EC"/>
</dbReference>
<proteinExistence type="predicted"/>
<evidence type="ECO:0000256" key="4">
    <source>
        <dbReference type="ARBA" id="ARBA00022643"/>
    </source>
</evidence>
<dbReference type="GO" id="GO:0050660">
    <property type="term" value="F:flavin adenine dinucleotide binding"/>
    <property type="evidence" value="ECO:0007669"/>
    <property type="project" value="TreeGrafter"/>
</dbReference>
<evidence type="ECO:0000256" key="3">
    <source>
        <dbReference type="ARBA" id="ARBA00022630"/>
    </source>
</evidence>
<dbReference type="AlphaFoldDB" id="A0A9W6XGV2"/>
<feature type="region of interest" description="Disordered" evidence="9">
    <location>
        <begin position="224"/>
        <end position="254"/>
    </location>
</feature>
<dbReference type="GO" id="GO:0010181">
    <property type="term" value="F:FMN binding"/>
    <property type="evidence" value="ECO:0007669"/>
    <property type="project" value="InterPro"/>
</dbReference>
<keyword evidence="5" id="KW-0274">FAD</keyword>
<dbReference type="Gene3D" id="3.40.50.80">
    <property type="entry name" value="Nucleotide-binding domain of ferredoxin-NADP reductase (FNR) module"/>
    <property type="match status" value="1"/>
</dbReference>
<protein>
    <recommendedName>
        <fullName evidence="8">NADPH--hemoprotein reductase</fullName>
        <ecNumber evidence="8">1.6.2.4</ecNumber>
    </recommendedName>
</protein>
<dbReference type="PRINTS" id="PR00369">
    <property type="entry name" value="FLAVODOXIN"/>
</dbReference>
<dbReference type="InterPro" id="IPR001094">
    <property type="entry name" value="Flavdoxin-like"/>
</dbReference>
<dbReference type="InterPro" id="IPR023173">
    <property type="entry name" value="NADPH_Cyt_P450_Rdtase_alpha"/>
</dbReference>
<dbReference type="Gene3D" id="1.20.990.10">
    <property type="entry name" value="NADPH-cytochrome p450 Reductase, Chain A, domain 3"/>
    <property type="match status" value="1"/>
</dbReference>
<evidence type="ECO:0000256" key="1">
    <source>
        <dbReference type="ARBA" id="ARBA00001917"/>
    </source>
</evidence>
<feature type="region of interest" description="Disordered" evidence="9">
    <location>
        <begin position="375"/>
        <end position="415"/>
    </location>
</feature>
<evidence type="ECO:0000313" key="11">
    <source>
        <dbReference type="EMBL" id="GMF38348.1"/>
    </source>
</evidence>
<keyword evidence="3" id="KW-0285">Flavoprotein</keyword>
<dbReference type="SUPFAM" id="SSF52218">
    <property type="entry name" value="Flavoproteins"/>
    <property type="match status" value="1"/>
</dbReference>
<keyword evidence="7" id="KW-0560">Oxidoreductase</keyword>
<dbReference type="EMBL" id="BSXW01001662">
    <property type="protein sequence ID" value="GMF38348.1"/>
    <property type="molecule type" value="Genomic_DNA"/>
</dbReference>
<dbReference type="SUPFAM" id="SSF52343">
    <property type="entry name" value="Ferredoxin reductase-like, C-terminal NADP-linked domain"/>
    <property type="match status" value="1"/>
</dbReference>